<sequence length="390" mass="44551">MIVGPNVVHTNQQYKIVICHIDDPTDKLNLTVLLEASFDGATVYNDTVRVQIGKYKAKSARFRIPNIPTSSRMELTIEDEDSYIHETMPLKVRRRLFSGLIQTDKPVYKPDDMVRFRVIVLDTELKPPAHVESVNVSIYDSEDNVVRCWDSAKLFTGVFESTFQVPSAAKHGIWNITVNIEDVQIASKRFEVKEYVLSSFDLQIVPSVMPLAKHGGLNLTITAKYPSQKPLKGKAEVELHSEYDEIYHKEEFEMFGVTQKWFPFNSALDMSEDQRIVQLKITFVESLTNSTISKETEITVYKYPYRVEIVKNRSHHLLEPKFKYALQFRYQDGSPAMGISGEVDVNQLGYKNTVTSDQEGLINLDLLLDFTGQVDIEPSLYETDRFGSGE</sequence>
<proteinExistence type="predicted"/>
<evidence type="ECO:0000256" key="4">
    <source>
        <dbReference type="ARBA" id="ARBA00023180"/>
    </source>
</evidence>
<accession>A0A182NV97</accession>
<comment type="function">
    <text evidence="5">Binds covalently through a thioester bond to the pathogen surface resulting in pathogen clearance.</text>
</comment>
<evidence type="ECO:0000256" key="3">
    <source>
        <dbReference type="ARBA" id="ARBA00022966"/>
    </source>
</evidence>
<dbReference type="Gene3D" id="2.60.40.1940">
    <property type="match status" value="1"/>
</dbReference>
<dbReference type="InterPro" id="IPR013783">
    <property type="entry name" value="Ig-like_fold"/>
</dbReference>
<dbReference type="Proteomes" id="UP000075884">
    <property type="component" value="Unassembled WGS sequence"/>
</dbReference>
<reference evidence="10" key="2">
    <citation type="submission" date="2020-05" db="UniProtKB">
        <authorList>
            <consortium name="EnsemblMetazoa"/>
        </authorList>
    </citation>
    <scope>IDENTIFICATION</scope>
    <source>
        <strain evidence="10">WRAIR2</strain>
    </source>
</reference>
<dbReference type="STRING" id="7168.A0A182NV97"/>
<evidence type="ECO:0000259" key="8">
    <source>
        <dbReference type="Pfam" id="PF01835"/>
    </source>
</evidence>
<comment type="subunit">
    <text evidence="6">Heterodimer of a TEP1-N chain and an TEP1-C chain non-covalently linked. Forms a complex composed of TEP1-N and TEP1-C heterodimer, LRIM1 and APL1C; the interaction stabilizes TEP1-N and TEP1-C heterodimer, prevents its binding to tissues while circulating in the hemolymph and protects the thioester bond from hydrolysis. Mature TEP1 and to a lesser extent full-length TEP1 interact with SPCLIP1; the interaction is induced by microbial infection.</text>
</comment>
<name>A0A182NV97_9DIPT</name>
<dbReference type="GO" id="GO:0004866">
    <property type="term" value="F:endopeptidase inhibitor activity"/>
    <property type="evidence" value="ECO:0007669"/>
    <property type="project" value="InterPro"/>
</dbReference>
<dbReference type="InterPro" id="IPR002890">
    <property type="entry name" value="MG2"/>
</dbReference>
<keyword evidence="1" id="KW-0732">Signal</keyword>
<dbReference type="Gene3D" id="2.60.40.2950">
    <property type="match status" value="1"/>
</dbReference>
<organism evidence="10 11">
    <name type="scientific">Anopheles dirus</name>
    <dbReference type="NCBI Taxonomy" id="7168"/>
    <lineage>
        <taxon>Eukaryota</taxon>
        <taxon>Metazoa</taxon>
        <taxon>Ecdysozoa</taxon>
        <taxon>Arthropoda</taxon>
        <taxon>Hexapoda</taxon>
        <taxon>Insecta</taxon>
        <taxon>Pterygota</taxon>
        <taxon>Neoptera</taxon>
        <taxon>Endopterygota</taxon>
        <taxon>Diptera</taxon>
        <taxon>Nematocera</taxon>
        <taxon>Culicoidea</taxon>
        <taxon>Culicidae</taxon>
        <taxon>Anophelinae</taxon>
        <taxon>Anopheles</taxon>
    </lineage>
</organism>
<dbReference type="EnsemblMetazoa" id="ADIR011598-RA">
    <property type="protein sequence ID" value="ADIR011598-PA"/>
    <property type="gene ID" value="ADIR011598"/>
</dbReference>
<keyword evidence="4" id="KW-0325">Glycoprotein</keyword>
<keyword evidence="3" id="KW-0882">Thioester bond</keyword>
<dbReference type="Gene3D" id="2.60.40.1930">
    <property type="match status" value="1"/>
</dbReference>
<feature type="domain" description="Macroglobulin" evidence="8">
    <location>
        <begin position="99"/>
        <end position="192"/>
    </location>
</feature>
<dbReference type="FunFam" id="2.60.40.1930:FF:000001">
    <property type="entry name" value="CD109 isoform 3"/>
    <property type="match status" value="1"/>
</dbReference>
<dbReference type="InterPro" id="IPR041555">
    <property type="entry name" value="MG3"/>
</dbReference>
<reference evidence="11" key="1">
    <citation type="submission" date="2013-03" db="EMBL/GenBank/DDBJ databases">
        <title>The Genome Sequence of Anopheles dirus WRAIR2.</title>
        <authorList>
            <consortium name="The Broad Institute Genomics Platform"/>
            <person name="Neafsey D.E."/>
            <person name="Walton C."/>
            <person name="Walker B."/>
            <person name="Young S.K."/>
            <person name="Zeng Q."/>
            <person name="Gargeya S."/>
            <person name="Fitzgerald M."/>
            <person name="Haas B."/>
            <person name="Abouelleil A."/>
            <person name="Allen A.W."/>
            <person name="Alvarado L."/>
            <person name="Arachchi H.M."/>
            <person name="Berlin A.M."/>
            <person name="Chapman S.B."/>
            <person name="Gainer-Dewar J."/>
            <person name="Goldberg J."/>
            <person name="Griggs A."/>
            <person name="Gujja S."/>
            <person name="Hansen M."/>
            <person name="Howarth C."/>
            <person name="Imamovic A."/>
            <person name="Ireland A."/>
            <person name="Larimer J."/>
            <person name="McCowan C."/>
            <person name="Murphy C."/>
            <person name="Pearson M."/>
            <person name="Poon T.W."/>
            <person name="Priest M."/>
            <person name="Roberts A."/>
            <person name="Saif S."/>
            <person name="Shea T."/>
            <person name="Sisk P."/>
            <person name="Sykes S."/>
            <person name="Wortman J."/>
            <person name="Nusbaum C."/>
            <person name="Birren B."/>
        </authorList>
    </citation>
    <scope>NUCLEOTIDE SEQUENCE [LARGE SCALE GENOMIC DNA]</scope>
    <source>
        <strain evidence="11">WRAIR2</strain>
    </source>
</reference>
<evidence type="ECO:0000259" key="9">
    <source>
        <dbReference type="Pfam" id="PF17791"/>
    </source>
</evidence>
<protein>
    <recommendedName>
        <fullName evidence="7">TEP1-F</fullName>
    </recommendedName>
</protein>
<dbReference type="Pfam" id="PF17791">
    <property type="entry name" value="MG3"/>
    <property type="match status" value="1"/>
</dbReference>
<dbReference type="InterPro" id="IPR050473">
    <property type="entry name" value="A2M/Complement_sys"/>
</dbReference>
<keyword evidence="2" id="KW-0391">Immunity</keyword>
<dbReference type="Pfam" id="PF01835">
    <property type="entry name" value="MG2"/>
    <property type="match status" value="1"/>
</dbReference>
<dbReference type="VEuPathDB" id="VectorBase:ADIR011598"/>
<evidence type="ECO:0000256" key="6">
    <source>
        <dbReference type="ARBA" id="ARBA00063781"/>
    </source>
</evidence>
<evidence type="ECO:0000256" key="5">
    <source>
        <dbReference type="ARBA" id="ARBA00057615"/>
    </source>
</evidence>
<dbReference type="PANTHER" id="PTHR11412">
    <property type="entry name" value="MACROGLOBULIN / COMPLEMENT"/>
    <property type="match status" value="1"/>
</dbReference>
<evidence type="ECO:0000256" key="7">
    <source>
        <dbReference type="ARBA" id="ARBA00078071"/>
    </source>
</evidence>
<dbReference type="Gene3D" id="2.60.40.10">
    <property type="entry name" value="Immunoglobulins"/>
    <property type="match status" value="1"/>
</dbReference>
<evidence type="ECO:0000256" key="2">
    <source>
        <dbReference type="ARBA" id="ARBA00022859"/>
    </source>
</evidence>
<evidence type="ECO:0000313" key="10">
    <source>
        <dbReference type="EnsemblMetazoa" id="ADIR011598-PA"/>
    </source>
</evidence>
<dbReference type="GO" id="GO:0005615">
    <property type="term" value="C:extracellular space"/>
    <property type="evidence" value="ECO:0007669"/>
    <property type="project" value="UniProtKB-ARBA"/>
</dbReference>
<evidence type="ECO:0000256" key="1">
    <source>
        <dbReference type="ARBA" id="ARBA00022729"/>
    </source>
</evidence>
<feature type="domain" description="Macroglobulin" evidence="9">
    <location>
        <begin position="194"/>
        <end position="250"/>
    </location>
</feature>
<keyword evidence="11" id="KW-1185">Reference proteome</keyword>
<dbReference type="GO" id="GO:0002376">
    <property type="term" value="P:immune system process"/>
    <property type="evidence" value="ECO:0007669"/>
    <property type="project" value="UniProtKB-KW"/>
</dbReference>
<evidence type="ECO:0000313" key="11">
    <source>
        <dbReference type="Proteomes" id="UP000075884"/>
    </source>
</evidence>
<dbReference type="AlphaFoldDB" id="A0A182NV97"/>
<dbReference type="PANTHER" id="PTHR11412:SF136">
    <property type="entry name" value="CD109 ANTIGEN"/>
    <property type="match status" value="1"/>
</dbReference>